<evidence type="ECO:0000256" key="1">
    <source>
        <dbReference type="SAM" id="MobiDB-lite"/>
    </source>
</evidence>
<feature type="region of interest" description="Disordered" evidence="1">
    <location>
        <begin position="31"/>
        <end position="81"/>
    </location>
</feature>
<evidence type="ECO:0000313" key="3">
    <source>
        <dbReference type="Proteomes" id="UP000765509"/>
    </source>
</evidence>
<organism evidence="2 3">
    <name type="scientific">Austropuccinia psidii MF-1</name>
    <dbReference type="NCBI Taxonomy" id="1389203"/>
    <lineage>
        <taxon>Eukaryota</taxon>
        <taxon>Fungi</taxon>
        <taxon>Dikarya</taxon>
        <taxon>Basidiomycota</taxon>
        <taxon>Pucciniomycotina</taxon>
        <taxon>Pucciniomycetes</taxon>
        <taxon>Pucciniales</taxon>
        <taxon>Sphaerophragmiaceae</taxon>
        <taxon>Austropuccinia</taxon>
    </lineage>
</organism>
<dbReference type="EMBL" id="AVOT02000200">
    <property type="protein sequence ID" value="MBW0461675.1"/>
    <property type="molecule type" value="Genomic_DNA"/>
</dbReference>
<keyword evidence="3" id="KW-1185">Reference proteome</keyword>
<name>A0A9Q3BAI4_9BASI</name>
<sequence length="81" mass="9699">MRRKFLDVQKKKENLGKEVYFLYEKEEKEANFFPHPNQGDEPIINKHKKVKEKEELENQVPAYQDPSLRSESTYQDGQKLS</sequence>
<evidence type="ECO:0000313" key="2">
    <source>
        <dbReference type="EMBL" id="MBW0461675.1"/>
    </source>
</evidence>
<proteinExistence type="predicted"/>
<accession>A0A9Q3BAI4</accession>
<dbReference type="AlphaFoldDB" id="A0A9Q3BAI4"/>
<reference evidence="2" key="1">
    <citation type="submission" date="2021-03" db="EMBL/GenBank/DDBJ databases">
        <title>Draft genome sequence of rust myrtle Austropuccinia psidii MF-1, a brazilian biotype.</title>
        <authorList>
            <person name="Quecine M.C."/>
            <person name="Pachon D.M.R."/>
            <person name="Bonatelli M.L."/>
            <person name="Correr F.H."/>
            <person name="Franceschini L.M."/>
            <person name="Leite T.F."/>
            <person name="Margarido G.R.A."/>
            <person name="Almeida C.A."/>
            <person name="Ferrarezi J.A."/>
            <person name="Labate C.A."/>
        </authorList>
    </citation>
    <scope>NUCLEOTIDE SEQUENCE</scope>
    <source>
        <strain evidence="2">MF-1</strain>
    </source>
</reference>
<protein>
    <submittedName>
        <fullName evidence="2">Uncharacterized protein</fullName>
    </submittedName>
</protein>
<feature type="compositionally biased region" description="Polar residues" evidence="1">
    <location>
        <begin position="67"/>
        <end position="81"/>
    </location>
</feature>
<dbReference type="Proteomes" id="UP000765509">
    <property type="component" value="Unassembled WGS sequence"/>
</dbReference>
<comment type="caution">
    <text evidence="2">The sequence shown here is derived from an EMBL/GenBank/DDBJ whole genome shotgun (WGS) entry which is preliminary data.</text>
</comment>
<gene>
    <name evidence="2" type="ORF">O181_001390</name>
</gene>